<keyword evidence="4" id="KW-0812">Transmembrane</keyword>
<dbReference type="PRINTS" id="PR00834">
    <property type="entry name" value="PROTEASES2C"/>
</dbReference>
<feature type="compositionally biased region" description="Low complexity" evidence="3">
    <location>
        <begin position="511"/>
        <end position="527"/>
    </location>
</feature>
<feature type="region of interest" description="Disordered" evidence="3">
    <location>
        <begin position="489"/>
        <end position="527"/>
    </location>
</feature>
<dbReference type="PROSITE" id="PS50106">
    <property type="entry name" value="PDZ"/>
    <property type="match status" value="1"/>
</dbReference>
<protein>
    <submittedName>
        <fullName evidence="6">Putative serine protease PepD</fullName>
    </submittedName>
</protein>
<dbReference type="SUPFAM" id="SSF50494">
    <property type="entry name" value="Trypsin-like serine proteases"/>
    <property type="match status" value="1"/>
</dbReference>
<dbReference type="RefSeq" id="WP_066660995.1">
    <property type="nucleotide sequence ID" value="NZ_CP011402.1"/>
</dbReference>
<dbReference type="GO" id="GO:0004252">
    <property type="term" value="F:serine-type endopeptidase activity"/>
    <property type="evidence" value="ECO:0007669"/>
    <property type="project" value="InterPro"/>
</dbReference>
<dbReference type="SUPFAM" id="SSF50156">
    <property type="entry name" value="PDZ domain-like"/>
    <property type="match status" value="1"/>
</dbReference>
<feature type="compositionally biased region" description="Polar residues" evidence="3">
    <location>
        <begin position="18"/>
        <end position="27"/>
    </location>
</feature>
<dbReference type="OrthoDB" id="73775at2"/>
<dbReference type="InterPro" id="IPR009003">
    <property type="entry name" value="Peptidase_S1_PA"/>
</dbReference>
<sequence length="527" mass="53095">MSNEQYNQNPGAPVPPASANSQPQSGYAQPVQPQPSQQAPQQPAPAAYQSGFQTGQSSYQQPSAQPASAQPYGAQQAQQTARQPFAAAQPQQGYQRPAAQQPSVQSHVGNQKTGGGRTFGVAFAGAACACAVAALCLFGYNAVTGGSVGSTTVTLGSTSSSTISASDDDATLAEAVAEKVLPSIVAIDVYTDTSGMGSLLGSSSSSSSLTQSSLGSGVIISTDGYILTNYHVIESSDALKVTANGEEYDAKVVGYDSTTDLAVIKIDATDLTAIEIGDSSSLKEGQWVMTAGSPFGLEQSVATGIVSATNRTITVSNSDSSYSGTSSATVYTNMIQTDAAINPGNSGGALVDENGALIGINSVIESYSGNYSGVGFAIPVNDAMNIASQIIEGKTPTHAYLGVGPVSVTSTLNQRYKLGADSGAYVNSVVSGGAASNAGIQVGDIITKVGDTAVTDSSTLIAAVRSHNPGDTVTVTFLRDGSEQTVEVTLGSDEATSLSSSSSSKNGYGWGQSSSDTSSSGEGSVAA</sequence>
<dbReference type="Pfam" id="PF13365">
    <property type="entry name" value="Trypsin_2"/>
    <property type="match status" value="1"/>
</dbReference>
<dbReference type="Gene3D" id="2.40.10.120">
    <property type="match status" value="1"/>
</dbReference>
<evidence type="ECO:0000259" key="5">
    <source>
        <dbReference type="PROSITE" id="PS50106"/>
    </source>
</evidence>
<accession>A0A1H8RGM7</accession>
<organism evidence="6 7">
    <name type="scientific">Denitrobacterium detoxificans</name>
    <dbReference type="NCBI Taxonomy" id="79604"/>
    <lineage>
        <taxon>Bacteria</taxon>
        <taxon>Bacillati</taxon>
        <taxon>Actinomycetota</taxon>
        <taxon>Coriobacteriia</taxon>
        <taxon>Eggerthellales</taxon>
        <taxon>Eggerthellaceae</taxon>
        <taxon>Denitrobacterium</taxon>
    </lineage>
</organism>
<feature type="transmembrane region" description="Helical" evidence="4">
    <location>
        <begin position="119"/>
        <end position="140"/>
    </location>
</feature>
<keyword evidence="4" id="KW-0472">Membrane</keyword>
<dbReference type="SMART" id="SM00228">
    <property type="entry name" value="PDZ"/>
    <property type="match status" value="1"/>
</dbReference>
<reference evidence="7" key="1">
    <citation type="submission" date="2016-10" db="EMBL/GenBank/DDBJ databases">
        <authorList>
            <person name="Varghese N."/>
        </authorList>
    </citation>
    <scope>NUCLEOTIDE SEQUENCE [LARGE SCALE GENOMIC DNA]</scope>
    <source>
        <strain evidence="7">DSM 21843</strain>
    </source>
</reference>
<keyword evidence="1 6" id="KW-0645">Protease</keyword>
<evidence type="ECO:0000256" key="2">
    <source>
        <dbReference type="ARBA" id="ARBA00022801"/>
    </source>
</evidence>
<dbReference type="Gene3D" id="2.30.42.10">
    <property type="match status" value="1"/>
</dbReference>
<dbReference type="InterPro" id="IPR036034">
    <property type="entry name" value="PDZ_sf"/>
</dbReference>
<evidence type="ECO:0000256" key="3">
    <source>
        <dbReference type="SAM" id="MobiDB-lite"/>
    </source>
</evidence>
<gene>
    <name evidence="6" type="ORF">SAMN02910314_00818</name>
</gene>
<evidence type="ECO:0000256" key="4">
    <source>
        <dbReference type="SAM" id="Phobius"/>
    </source>
</evidence>
<keyword evidence="7" id="KW-1185">Reference proteome</keyword>
<evidence type="ECO:0000313" key="6">
    <source>
        <dbReference type="EMBL" id="SEO65555.1"/>
    </source>
</evidence>
<feature type="compositionally biased region" description="Low complexity" evidence="3">
    <location>
        <begin position="28"/>
        <end position="92"/>
    </location>
</feature>
<keyword evidence="2" id="KW-0378">Hydrolase</keyword>
<name>A0A1H8RGM7_9ACTN</name>
<feature type="region of interest" description="Disordered" evidence="3">
    <location>
        <begin position="1"/>
        <end position="111"/>
    </location>
</feature>
<dbReference type="InterPro" id="IPR001478">
    <property type="entry name" value="PDZ"/>
</dbReference>
<feature type="compositionally biased region" description="Polar residues" evidence="3">
    <location>
        <begin position="1"/>
        <end position="10"/>
    </location>
</feature>
<dbReference type="InterPro" id="IPR001940">
    <property type="entry name" value="Peptidase_S1C"/>
</dbReference>
<keyword evidence="4" id="KW-1133">Transmembrane helix</keyword>
<dbReference type="PANTHER" id="PTHR43343">
    <property type="entry name" value="PEPTIDASE S12"/>
    <property type="match status" value="1"/>
</dbReference>
<feature type="compositionally biased region" description="Polar residues" evidence="3">
    <location>
        <begin position="98"/>
        <end position="111"/>
    </location>
</feature>
<dbReference type="PANTHER" id="PTHR43343:SF3">
    <property type="entry name" value="PROTEASE DO-LIKE 8, CHLOROPLASTIC"/>
    <property type="match status" value="1"/>
</dbReference>
<proteinExistence type="predicted"/>
<evidence type="ECO:0000313" key="7">
    <source>
        <dbReference type="Proteomes" id="UP000182975"/>
    </source>
</evidence>
<dbReference type="InterPro" id="IPR051201">
    <property type="entry name" value="Chloro_Bact_Ser_Proteases"/>
</dbReference>
<dbReference type="AlphaFoldDB" id="A0A1H8RGM7"/>
<dbReference type="Proteomes" id="UP000182975">
    <property type="component" value="Unassembled WGS sequence"/>
</dbReference>
<evidence type="ECO:0000256" key="1">
    <source>
        <dbReference type="ARBA" id="ARBA00022670"/>
    </source>
</evidence>
<dbReference type="Pfam" id="PF13180">
    <property type="entry name" value="PDZ_2"/>
    <property type="match status" value="1"/>
</dbReference>
<feature type="domain" description="PDZ" evidence="5">
    <location>
        <begin position="390"/>
        <end position="481"/>
    </location>
</feature>
<dbReference type="GO" id="GO:0006508">
    <property type="term" value="P:proteolysis"/>
    <property type="evidence" value="ECO:0007669"/>
    <property type="project" value="UniProtKB-KW"/>
</dbReference>
<dbReference type="EMBL" id="FOEC01000003">
    <property type="protein sequence ID" value="SEO65555.1"/>
    <property type="molecule type" value="Genomic_DNA"/>
</dbReference>